<sequence length="202" mass="23800">MSIDKLLEQVVSQVLALITFFAFPVIQYFLLKWTVRQEGLPRLGYLPEYGFRLVIRNIPRRRLLKNIKYKVFLRSLIPPSKGSTAYTFYDTDILYKEELFVFHNSDQTMLSFQLQGDKEDNIDFVITDKLGNKIQNEISIKNFEKLICDYSATVENFFNFDVQIEKRVVIQSSSLVKMWKETHLGCDKFKEFNVDHILTPGY</sequence>
<name>A0ABR8BSI5_APHFL</name>
<dbReference type="RefSeq" id="WP_190382374.1">
    <property type="nucleotide sequence ID" value="NZ_JACJQT010000008.1"/>
</dbReference>
<organism evidence="2 3">
    <name type="scientific">Aphanizomenon flos-aquae FACHB-1040</name>
    <dbReference type="NCBI Taxonomy" id="2692887"/>
    <lineage>
        <taxon>Bacteria</taxon>
        <taxon>Bacillati</taxon>
        <taxon>Cyanobacteriota</taxon>
        <taxon>Cyanophyceae</taxon>
        <taxon>Nostocales</taxon>
        <taxon>Aphanizomenonaceae</taxon>
        <taxon>Aphanizomenon</taxon>
    </lineage>
</organism>
<evidence type="ECO:0000256" key="1">
    <source>
        <dbReference type="SAM" id="Phobius"/>
    </source>
</evidence>
<keyword evidence="3" id="KW-1185">Reference proteome</keyword>
<reference evidence="2 3" key="1">
    <citation type="journal article" date="2020" name="ISME J.">
        <title>Comparative genomics reveals insights into cyanobacterial evolution and habitat adaptation.</title>
        <authorList>
            <person name="Chen M.Y."/>
            <person name="Teng W.K."/>
            <person name="Zhao L."/>
            <person name="Hu C.X."/>
            <person name="Zhou Y.K."/>
            <person name="Han B.P."/>
            <person name="Song L.R."/>
            <person name="Shu W.S."/>
        </authorList>
    </citation>
    <scope>NUCLEOTIDE SEQUENCE [LARGE SCALE GENOMIC DNA]</scope>
    <source>
        <strain evidence="2 3">FACHB-1040</strain>
    </source>
</reference>
<keyword evidence="1" id="KW-0812">Transmembrane</keyword>
<protein>
    <recommendedName>
        <fullName evidence="4">Cytochrome P450</fullName>
    </recommendedName>
</protein>
<evidence type="ECO:0000313" key="3">
    <source>
        <dbReference type="Proteomes" id="UP000606721"/>
    </source>
</evidence>
<dbReference type="EMBL" id="JACJQT010000008">
    <property type="protein sequence ID" value="MBD2277632.1"/>
    <property type="molecule type" value="Genomic_DNA"/>
</dbReference>
<comment type="caution">
    <text evidence="2">The sequence shown here is derived from an EMBL/GenBank/DDBJ whole genome shotgun (WGS) entry which is preliminary data.</text>
</comment>
<dbReference type="Proteomes" id="UP000606721">
    <property type="component" value="Unassembled WGS sequence"/>
</dbReference>
<evidence type="ECO:0008006" key="4">
    <source>
        <dbReference type="Google" id="ProtNLM"/>
    </source>
</evidence>
<evidence type="ECO:0000313" key="2">
    <source>
        <dbReference type="EMBL" id="MBD2277632.1"/>
    </source>
</evidence>
<proteinExistence type="predicted"/>
<accession>A0ABR8BSI5</accession>
<gene>
    <name evidence="2" type="ORF">H6F99_04655</name>
</gene>
<keyword evidence="1" id="KW-0472">Membrane</keyword>
<feature type="transmembrane region" description="Helical" evidence="1">
    <location>
        <begin position="12"/>
        <end position="31"/>
    </location>
</feature>
<keyword evidence="1" id="KW-1133">Transmembrane helix</keyword>